<sequence length="168" mass="18615">MDGVDIGEVVFVVAMDGKAIYSPCASARSELQSSEAALEWNPLSLFLAQQYILDLTDSTDLWREQRSSARCTPRPVKVVAEIGQRSARADRSTELGVGRAAVGRGEDVGSKGPHFLFFATELALAYRVAEELRIDSQEIPHPAPSHVNECGRRNTSRERLKRYIELLI</sequence>
<evidence type="ECO:0000313" key="1">
    <source>
        <dbReference type="EMBL" id="KAF7297422.1"/>
    </source>
</evidence>
<dbReference type="AlphaFoldDB" id="A0A8H6VXF8"/>
<name>A0A8H6VXF8_9AGAR</name>
<dbReference type="RefSeq" id="XP_037217781.1">
    <property type="nucleotide sequence ID" value="XM_037366369.1"/>
</dbReference>
<gene>
    <name evidence="1" type="ORF">MIND_00975800</name>
</gene>
<dbReference type="Proteomes" id="UP000636479">
    <property type="component" value="Unassembled WGS sequence"/>
</dbReference>
<reference evidence="1" key="1">
    <citation type="submission" date="2020-05" db="EMBL/GenBank/DDBJ databases">
        <title>Mycena genomes resolve the evolution of fungal bioluminescence.</title>
        <authorList>
            <person name="Tsai I.J."/>
        </authorList>
    </citation>
    <scope>NUCLEOTIDE SEQUENCE</scope>
    <source>
        <strain evidence="1">171206Taipei</strain>
    </source>
</reference>
<dbReference type="EMBL" id="JACAZF010000008">
    <property type="protein sequence ID" value="KAF7297422.1"/>
    <property type="molecule type" value="Genomic_DNA"/>
</dbReference>
<dbReference type="GeneID" id="59348885"/>
<organism evidence="1 2">
    <name type="scientific">Mycena indigotica</name>
    <dbReference type="NCBI Taxonomy" id="2126181"/>
    <lineage>
        <taxon>Eukaryota</taxon>
        <taxon>Fungi</taxon>
        <taxon>Dikarya</taxon>
        <taxon>Basidiomycota</taxon>
        <taxon>Agaricomycotina</taxon>
        <taxon>Agaricomycetes</taxon>
        <taxon>Agaricomycetidae</taxon>
        <taxon>Agaricales</taxon>
        <taxon>Marasmiineae</taxon>
        <taxon>Mycenaceae</taxon>
        <taxon>Mycena</taxon>
    </lineage>
</organism>
<accession>A0A8H6VXF8</accession>
<comment type="caution">
    <text evidence="1">The sequence shown here is derived from an EMBL/GenBank/DDBJ whole genome shotgun (WGS) entry which is preliminary data.</text>
</comment>
<evidence type="ECO:0000313" key="2">
    <source>
        <dbReference type="Proteomes" id="UP000636479"/>
    </source>
</evidence>
<proteinExistence type="predicted"/>
<keyword evidence="2" id="KW-1185">Reference proteome</keyword>
<protein>
    <submittedName>
        <fullName evidence="1">Uncharacterized protein</fullName>
    </submittedName>
</protein>